<evidence type="ECO:0000313" key="14">
    <source>
        <dbReference type="Proteomes" id="UP000321525"/>
    </source>
</evidence>
<dbReference type="Proteomes" id="UP000321917">
    <property type="component" value="Unassembled WGS sequence"/>
</dbReference>
<evidence type="ECO:0000256" key="8">
    <source>
        <dbReference type="ARBA" id="ARBA00022927"/>
    </source>
</evidence>
<dbReference type="GO" id="GO:0005886">
    <property type="term" value="C:plasma membrane"/>
    <property type="evidence" value="ECO:0007669"/>
    <property type="project" value="UniProtKB-SubCell"/>
</dbReference>
<evidence type="ECO:0000256" key="11">
    <source>
        <dbReference type="SAM" id="Phobius"/>
    </source>
</evidence>
<sequence length="247" mass="27133">MKKWFAYGAMFFSLYFIFLIATMPAAWVVSFINLPKNSQVSELSGTVWQSYAKQVRIDDVDINNVSSELSFLSLLMLDPTIKLVFGGPLVSGPEGKLTASQLLKQIKITDVDITVAAHQISEKLNLAIPLQAHNLIELSVDEFMLGKPICQLMKGSIKWKKASITALSETVSLGALSAEVACEKGALTFIIAPENDLGLTFTAYLHHMTRASGSGHLKPSANFPEKLKPLLPFIGKADNQGRYRLNF</sequence>
<evidence type="ECO:0000256" key="5">
    <source>
        <dbReference type="ARBA" id="ARBA00022475"/>
    </source>
</evidence>
<comment type="subcellular location">
    <subcellularLocation>
        <location evidence="1">Cell inner membrane</location>
    </subcellularLocation>
</comment>
<comment type="similarity">
    <text evidence="2">Belongs to the GSP N family.</text>
</comment>
<name>A0A5C6QFB4_9GAMM</name>
<keyword evidence="4" id="KW-0813">Transport</keyword>
<evidence type="ECO:0000256" key="9">
    <source>
        <dbReference type="ARBA" id="ARBA00023136"/>
    </source>
</evidence>
<feature type="transmembrane region" description="Helical" evidence="11">
    <location>
        <begin position="12"/>
        <end position="34"/>
    </location>
</feature>
<evidence type="ECO:0000256" key="10">
    <source>
        <dbReference type="ARBA" id="ARBA00030772"/>
    </source>
</evidence>
<dbReference type="Proteomes" id="UP000321525">
    <property type="component" value="Unassembled WGS sequence"/>
</dbReference>
<dbReference type="GO" id="GO:0015628">
    <property type="term" value="P:protein secretion by the type II secretion system"/>
    <property type="evidence" value="ECO:0007669"/>
    <property type="project" value="InterPro"/>
</dbReference>
<evidence type="ECO:0000256" key="1">
    <source>
        <dbReference type="ARBA" id="ARBA00004533"/>
    </source>
</evidence>
<keyword evidence="11" id="KW-1133">Transmembrane helix</keyword>
<organism evidence="13 15">
    <name type="scientific">Colwellia hornerae</name>
    <dbReference type="NCBI Taxonomy" id="89402"/>
    <lineage>
        <taxon>Bacteria</taxon>
        <taxon>Pseudomonadati</taxon>
        <taxon>Pseudomonadota</taxon>
        <taxon>Gammaproteobacteria</taxon>
        <taxon>Alteromonadales</taxon>
        <taxon>Colwelliaceae</taxon>
        <taxon>Colwellia</taxon>
    </lineage>
</organism>
<keyword evidence="14" id="KW-1185">Reference proteome</keyword>
<evidence type="ECO:0000313" key="13">
    <source>
        <dbReference type="EMBL" id="TWX67724.1"/>
    </source>
</evidence>
<dbReference type="EMBL" id="VOLQ01000012">
    <property type="protein sequence ID" value="TWX67724.1"/>
    <property type="molecule type" value="Genomic_DNA"/>
</dbReference>
<evidence type="ECO:0000256" key="2">
    <source>
        <dbReference type="ARBA" id="ARBA00007208"/>
    </source>
</evidence>
<proteinExistence type="inferred from homology"/>
<protein>
    <recommendedName>
        <fullName evidence="3">Type II secretion system protein N</fullName>
    </recommendedName>
    <alternativeName>
        <fullName evidence="10">General secretion pathway protein N</fullName>
    </alternativeName>
</protein>
<evidence type="ECO:0000256" key="7">
    <source>
        <dbReference type="ARBA" id="ARBA00022692"/>
    </source>
</evidence>
<evidence type="ECO:0000256" key="3">
    <source>
        <dbReference type="ARBA" id="ARBA00021563"/>
    </source>
</evidence>
<keyword evidence="7 11" id="KW-0812">Transmembrane</keyword>
<dbReference type="RefSeq" id="WP_146798784.1">
    <property type="nucleotide sequence ID" value="NZ_VOLP01000007.1"/>
</dbReference>
<dbReference type="OrthoDB" id="6118198at2"/>
<keyword evidence="5" id="KW-1003">Cell membrane</keyword>
<keyword evidence="8" id="KW-0653">Protein transport</keyword>
<dbReference type="InterPro" id="IPR022792">
    <property type="entry name" value="T2SS_protein-GspN"/>
</dbReference>
<dbReference type="GO" id="GO:0015627">
    <property type="term" value="C:type II protein secretion system complex"/>
    <property type="evidence" value="ECO:0007669"/>
    <property type="project" value="InterPro"/>
</dbReference>
<evidence type="ECO:0000256" key="6">
    <source>
        <dbReference type="ARBA" id="ARBA00022519"/>
    </source>
</evidence>
<accession>A0A5C6QFB4</accession>
<dbReference type="EMBL" id="VOLR01000006">
    <property type="protein sequence ID" value="TWX61229.1"/>
    <property type="molecule type" value="Genomic_DNA"/>
</dbReference>
<comment type="caution">
    <text evidence="13">The sequence shown here is derived from an EMBL/GenBank/DDBJ whole genome shotgun (WGS) entry which is preliminary data.</text>
</comment>
<keyword evidence="6" id="KW-0997">Cell inner membrane</keyword>
<keyword evidence="9 11" id="KW-0472">Membrane</keyword>
<evidence type="ECO:0000256" key="4">
    <source>
        <dbReference type="ARBA" id="ARBA00022448"/>
    </source>
</evidence>
<dbReference type="AlphaFoldDB" id="A0A5C6QFB4"/>
<gene>
    <name evidence="12" type="ORF">ESZ26_05660</name>
    <name evidence="13" type="ORF">ESZ27_08380</name>
</gene>
<reference evidence="13 15" key="1">
    <citation type="submission" date="2019-07" db="EMBL/GenBank/DDBJ databases">
        <title>Genomes of sea-ice associated Colwellia species.</title>
        <authorList>
            <person name="Bowman J.P."/>
        </authorList>
    </citation>
    <scope>NUCLEOTIDE SEQUENCE [LARGE SCALE GENOMIC DNA]</scope>
    <source>
        <strain evidence="12 14">ACAM 607</strain>
        <strain evidence="13 15">IC036</strain>
    </source>
</reference>
<evidence type="ECO:0000313" key="15">
    <source>
        <dbReference type="Proteomes" id="UP000321917"/>
    </source>
</evidence>
<dbReference type="Pfam" id="PF01203">
    <property type="entry name" value="T2SSN"/>
    <property type="match status" value="1"/>
</dbReference>
<evidence type="ECO:0000313" key="12">
    <source>
        <dbReference type="EMBL" id="TWX61229.1"/>
    </source>
</evidence>